<feature type="domain" description="DUF83" evidence="24">
    <location>
        <begin position="778"/>
        <end position="880"/>
    </location>
</feature>
<dbReference type="InterPro" id="IPR014808">
    <property type="entry name" value="DNA_replication_fac_Dna2_N"/>
</dbReference>
<dbReference type="GO" id="GO:0006281">
    <property type="term" value="P:DNA repair"/>
    <property type="evidence" value="ECO:0007669"/>
    <property type="project" value="UniProtKB-KW"/>
</dbReference>
<evidence type="ECO:0000256" key="10">
    <source>
        <dbReference type="ARBA" id="ARBA00022763"/>
    </source>
</evidence>
<dbReference type="Gene3D" id="3.90.320.10">
    <property type="match status" value="1"/>
</dbReference>
<feature type="compositionally biased region" description="Basic and acidic residues" evidence="23">
    <location>
        <begin position="311"/>
        <end position="322"/>
    </location>
</feature>
<evidence type="ECO:0000256" key="9">
    <source>
        <dbReference type="ARBA" id="ARBA00022759"/>
    </source>
</evidence>
<dbReference type="GO" id="GO:0033567">
    <property type="term" value="P:DNA replication, Okazaki fragment processing"/>
    <property type="evidence" value="ECO:0007669"/>
    <property type="project" value="UniProtKB-UniRule"/>
</dbReference>
<evidence type="ECO:0000256" key="6">
    <source>
        <dbReference type="ARBA" id="ARBA00022722"/>
    </source>
</evidence>
<feature type="compositionally biased region" description="Basic and acidic residues" evidence="23">
    <location>
        <begin position="1599"/>
        <end position="1610"/>
    </location>
</feature>
<keyword evidence="13 22" id="KW-0067">ATP-binding</keyword>
<dbReference type="Pfam" id="PF13087">
    <property type="entry name" value="AAA_12"/>
    <property type="match status" value="1"/>
</dbReference>
<feature type="region of interest" description="Disordered" evidence="23">
    <location>
        <begin position="223"/>
        <end position="325"/>
    </location>
</feature>
<dbReference type="InterPro" id="IPR047187">
    <property type="entry name" value="SF1_C_Upf1"/>
</dbReference>
<dbReference type="Pfam" id="PF01930">
    <property type="entry name" value="Cas_Cas4"/>
    <property type="match status" value="1"/>
</dbReference>
<evidence type="ECO:0000256" key="11">
    <source>
        <dbReference type="ARBA" id="ARBA00022801"/>
    </source>
</evidence>
<dbReference type="CDD" id="cd22318">
    <property type="entry name" value="DNA2_N-like"/>
    <property type="match status" value="1"/>
</dbReference>
<keyword evidence="16 22" id="KW-0238">DNA-binding</keyword>
<evidence type="ECO:0000259" key="26">
    <source>
        <dbReference type="Pfam" id="PF13086"/>
    </source>
</evidence>
<keyword evidence="11 22" id="KW-0378">Hydrolase</keyword>
<dbReference type="PANTHER" id="PTHR10887:SF433">
    <property type="entry name" value="DNA REPLICATION ATP-DEPENDENT HELICASE_NUCLEASE DNA2"/>
    <property type="match status" value="1"/>
</dbReference>
<evidence type="ECO:0000259" key="24">
    <source>
        <dbReference type="Pfam" id="PF01930"/>
    </source>
</evidence>
<evidence type="ECO:0000313" key="30">
    <source>
        <dbReference type="Proteomes" id="UP000258309"/>
    </source>
</evidence>
<comment type="subcellular location">
    <subcellularLocation>
        <location evidence="2">Mitochondrion</location>
    </subcellularLocation>
    <subcellularLocation>
        <location evidence="22">Nucleus</location>
    </subcellularLocation>
    <subcellularLocation>
        <location evidence="22">Chromosome</location>
    </subcellularLocation>
</comment>
<feature type="domain" description="DNA2/NAM7 helicase helicase" evidence="26">
    <location>
        <begin position="1237"/>
        <end position="1302"/>
    </location>
</feature>
<keyword evidence="19 22" id="KW-0539">Nucleus</keyword>
<dbReference type="FunFam" id="3.40.50.300:FF:001170">
    <property type="entry name" value="DNA replication helicase Dna2"/>
    <property type="match status" value="1"/>
</dbReference>
<evidence type="ECO:0000256" key="20">
    <source>
        <dbReference type="ARBA" id="ARBA00023268"/>
    </source>
</evidence>
<evidence type="ECO:0000259" key="28">
    <source>
        <dbReference type="Pfam" id="PF21123"/>
    </source>
</evidence>
<comment type="function">
    <text evidence="22">Key enzyme involved in DNA replication and DNA repair. Involved in Okazaki fragments processing by cleaving long flaps that escape FEN1: flaps that are longer than 27 nucleotides are coated by replication protein A complex (RPA), leading to recruit DNA2 which cleaves the flap until it is too short to bind RPA and becomes a substrate for FEN1. Also involved in 5'-end resection of DNA during double-strand break (DSB) repair by mediating the cleavage of 5'-ssDNA.</text>
</comment>
<dbReference type="Proteomes" id="UP000258309">
    <property type="component" value="Unassembled WGS sequence"/>
</dbReference>
<evidence type="ECO:0000256" key="7">
    <source>
        <dbReference type="ARBA" id="ARBA00022723"/>
    </source>
</evidence>
<evidence type="ECO:0000256" key="18">
    <source>
        <dbReference type="ARBA" id="ARBA00023204"/>
    </source>
</evidence>
<feature type="region of interest" description="Disordered" evidence="23">
    <location>
        <begin position="1588"/>
        <end position="1622"/>
    </location>
</feature>
<feature type="domain" description="DNA replication factor Dna2 N-terminal" evidence="25">
    <location>
        <begin position="570"/>
        <end position="770"/>
    </location>
</feature>
<evidence type="ECO:0000256" key="2">
    <source>
        <dbReference type="ARBA" id="ARBA00004173"/>
    </source>
</evidence>
<dbReference type="SUPFAM" id="SSF52540">
    <property type="entry name" value="P-loop containing nucleoside triphosphate hydrolases"/>
    <property type="match status" value="1"/>
</dbReference>
<dbReference type="GO" id="GO:0051539">
    <property type="term" value="F:4 iron, 4 sulfur cluster binding"/>
    <property type="evidence" value="ECO:0007669"/>
    <property type="project" value="UniProtKB-UniRule"/>
</dbReference>
<evidence type="ECO:0000256" key="8">
    <source>
        <dbReference type="ARBA" id="ARBA00022741"/>
    </source>
</evidence>
<dbReference type="EMBL" id="NCSJ02000009">
    <property type="protein sequence ID" value="RFU35334.1"/>
    <property type="molecule type" value="Genomic_DNA"/>
</dbReference>
<feature type="region of interest" description="Disordered" evidence="23">
    <location>
        <begin position="153"/>
        <end position="179"/>
    </location>
</feature>
<dbReference type="InterPro" id="IPR026851">
    <property type="entry name" value="Dna2/JHS1_DEXXQ-box"/>
</dbReference>
<dbReference type="GO" id="GO:0017116">
    <property type="term" value="F:single-stranded DNA helicase activity"/>
    <property type="evidence" value="ECO:0007669"/>
    <property type="project" value="UniProtKB-UniRule"/>
</dbReference>
<dbReference type="GO" id="GO:0071932">
    <property type="term" value="P:replication fork reversal"/>
    <property type="evidence" value="ECO:0007669"/>
    <property type="project" value="TreeGrafter"/>
</dbReference>
<comment type="catalytic activity">
    <reaction evidence="21 22">
        <text>ATP + H2O = ADP + phosphate + H(+)</text>
        <dbReference type="Rhea" id="RHEA:13065"/>
        <dbReference type="ChEBI" id="CHEBI:15377"/>
        <dbReference type="ChEBI" id="CHEBI:15378"/>
        <dbReference type="ChEBI" id="CHEBI:30616"/>
        <dbReference type="ChEBI" id="CHEBI:43474"/>
        <dbReference type="ChEBI" id="CHEBI:456216"/>
        <dbReference type="EC" id="3.6.4.12"/>
    </reaction>
</comment>
<evidence type="ECO:0000256" key="3">
    <source>
        <dbReference type="ARBA" id="ARBA00007913"/>
    </source>
</evidence>
<feature type="domain" description="DNA2/NAM7 helicase-like C-terminal" evidence="27">
    <location>
        <begin position="1311"/>
        <end position="1538"/>
    </location>
</feature>
<dbReference type="Pfam" id="PF08696">
    <property type="entry name" value="Dna2"/>
    <property type="match status" value="1"/>
</dbReference>
<dbReference type="STRING" id="5539.A0A3E2HPR0"/>
<evidence type="ECO:0000256" key="23">
    <source>
        <dbReference type="SAM" id="MobiDB-lite"/>
    </source>
</evidence>
<evidence type="ECO:0000313" key="29">
    <source>
        <dbReference type="EMBL" id="RFU35334.1"/>
    </source>
</evidence>
<keyword evidence="30" id="KW-1185">Reference proteome</keyword>
<evidence type="ECO:0000256" key="15">
    <source>
        <dbReference type="ARBA" id="ARBA00023014"/>
    </source>
</evidence>
<evidence type="ECO:0000256" key="16">
    <source>
        <dbReference type="ARBA" id="ARBA00023125"/>
    </source>
</evidence>
<dbReference type="InterPro" id="IPR045055">
    <property type="entry name" value="DNA2/NAM7-like"/>
</dbReference>
<dbReference type="InterPro" id="IPR041677">
    <property type="entry name" value="DNA2/NAM7_AAA_11"/>
</dbReference>
<dbReference type="GO" id="GO:0017108">
    <property type="term" value="F:5'-flap endonuclease activity"/>
    <property type="evidence" value="ECO:0007669"/>
    <property type="project" value="UniProtKB-UniRule"/>
</dbReference>
<dbReference type="InterPro" id="IPR011604">
    <property type="entry name" value="PDDEXK-like_dom_sf"/>
</dbReference>
<dbReference type="GO" id="GO:0005694">
    <property type="term" value="C:chromosome"/>
    <property type="evidence" value="ECO:0007669"/>
    <property type="project" value="UniProtKB-SubCell"/>
</dbReference>
<keyword evidence="10 22" id="KW-0227">DNA damage</keyword>
<feature type="compositionally biased region" description="Low complexity" evidence="23">
    <location>
        <begin position="292"/>
        <end position="310"/>
    </location>
</feature>
<dbReference type="FunFam" id="3.90.320.10:FF:000001">
    <property type="entry name" value="DNA replication helicase Dna2"/>
    <property type="match status" value="1"/>
</dbReference>
<feature type="domain" description="DNA2 rift barrel" evidence="28">
    <location>
        <begin position="941"/>
        <end position="1033"/>
    </location>
</feature>
<keyword evidence="15 22" id="KW-0411">Iron-sulfur</keyword>
<dbReference type="GO" id="GO:0003677">
    <property type="term" value="F:DNA binding"/>
    <property type="evidence" value="ECO:0007669"/>
    <property type="project" value="UniProtKB-UniRule"/>
</dbReference>
<feature type="compositionally biased region" description="Polar residues" evidence="23">
    <location>
        <begin position="50"/>
        <end position="66"/>
    </location>
</feature>
<dbReference type="EC" id="3.6.4.12" evidence="22"/>
<dbReference type="InterPro" id="IPR027417">
    <property type="entry name" value="P-loop_NTPase"/>
</dbReference>
<dbReference type="InterPro" id="IPR041679">
    <property type="entry name" value="DNA2/NAM7-like_C"/>
</dbReference>
<dbReference type="Gene3D" id="3.40.50.300">
    <property type="entry name" value="P-loop containing nucleotide triphosphate hydrolases"/>
    <property type="match status" value="2"/>
</dbReference>
<feature type="non-terminal residue" evidence="29">
    <location>
        <position position="1"/>
    </location>
</feature>
<evidence type="ECO:0000259" key="27">
    <source>
        <dbReference type="Pfam" id="PF13087"/>
    </source>
</evidence>
<feature type="compositionally biased region" description="Polar residues" evidence="23">
    <location>
        <begin position="1588"/>
        <end position="1598"/>
    </location>
</feature>
<evidence type="ECO:0000256" key="14">
    <source>
        <dbReference type="ARBA" id="ARBA00023004"/>
    </source>
</evidence>
<keyword evidence="22" id="KW-0158">Chromosome</keyword>
<evidence type="ECO:0000256" key="21">
    <source>
        <dbReference type="ARBA" id="ARBA00047995"/>
    </source>
</evidence>
<keyword evidence="7 22" id="KW-0479">Metal-binding</keyword>
<feature type="compositionally biased region" description="Basic residues" evidence="23">
    <location>
        <begin position="13"/>
        <end position="25"/>
    </location>
</feature>
<name>A0A3E2HPR0_SCYLI</name>
<gene>
    <name evidence="29" type="ORF">B7463_g965</name>
</gene>
<protein>
    <recommendedName>
        <fullName evidence="22">DNA replication ATP-dependent helicase/nuclease</fullName>
        <ecNumber evidence="22">3.1.-.-</ecNumber>
        <ecNumber evidence="22">3.6.4.12</ecNumber>
    </recommendedName>
</protein>
<feature type="compositionally biased region" description="Basic and acidic residues" evidence="23">
    <location>
        <begin position="84"/>
        <end position="95"/>
    </location>
</feature>
<feature type="compositionally biased region" description="Low complexity" evidence="23">
    <location>
        <begin position="170"/>
        <end position="179"/>
    </location>
</feature>
<feature type="compositionally biased region" description="Polar residues" evidence="23">
    <location>
        <begin position="1"/>
        <end position="11"/>
    </location>
</feature>
<evidence type="ECO:0000259" key="25">
    <source>
        <dbReference type="Pfam" id="PF08696"/>
    </source>
</evidence>
<keyword evidence="9" id="KW-0255">Endonuclease</keyword>
<evidence type="ECO:0000256" key="12">
    <source>
        <dbReference type="ARBA" id="ARBA00022806"/>
    </source>
</evidence>
<evidence type="ECO:0000256" key="1">
    <source>
        <dbReference type="ARBA" id="ARBA00001966"/>
    </source>
</evidence>
<dbReference type="GO" id="GO:0005634">
    <property type="term" value="C:nucleus"/>
    <property type="evidence" value="ECO:0007669"/>
    <property type="project" value="UniProtKB-SubCell"/>
</dbReference>
<feature type="region of interest" description="Disordered" evidence="23">
    <location>
        <begin position="1"/>
        <end position="119"/>
    </location>
</feature>
<dbReference type="InterPro" id="IPR022765">
    <property type="entry name" value="Dna2/Cas4_DUF83"/>
</dbReference>
<dbReference type="EC" id="3.1.-.-" evidence="22"/>
<evidence type="ECO:0000256" key="22">
    <source>
        <dbReference type="RuleBase" id="RU367041"/>
    </source>
</evidence>
<feature type="compositionally biased region" description="Polar residues" evidence="23">
    <location>
        <begin position="26"/>
        <end position="40"/>
    </location>
</feature>
<evidence type="ECO:0000256" key="17">
    <source>
        <dbReference type="ARBA" id="ARBA00023128"/>
    </source>
</evidence>
<reference evidence="29 30" key="1">
    <citation type="submission" date="2018-05" db="EMBL/GenBank/DDBJ databases">
        <title>Draft genome sequence of Scytalidium lignicola DSM 105466, a ubiquitous saprotrophic fungus.</title>
        <authorList>
            <person name="Buettner E."/>
            <person name="Gebauer A.M."/>
            <person name="Hofrichter M."/>
            <person name="Liers C."/>
            <person name="Kellner H."/>
        </authorList>
    </citation>
    <scope>NUCLEOTIDE SEQUENCE [LARGE SCALE GENOMIC DNA]</scope>
    <source>
        <strain evidence="29 30">DSM 105466</strain>
    </source>
</reference>
<dbReference type="GO" id="GO:0046872">
    <property type="term" value="F:metal ion binding"/>
    <property type="evidence" value="ECO:0007669"/>
    <property type="project" value="UniProtKB-UniRule"/>
</dbReference>
<keyword evidence="12 22" id="KW-0347">Helicase</keyword>
<dbReference type="Pfam" id="PF21123">
    <property type="entry name" value="Dna2_Rift"/>
    <property type="match status" value="1"/>
</dbReference>
<keyword evidence="14 22" id="KW-0408">Iron</keyword>
<dbReference type="InterPro" id="IPR048459">
    <property type="entry name" value="DNA2_Rift"/>
</dbReference>
<keyword evidence="8 22" id="KW-0547">Nucleotide-binding</keyword>
<dbReference type="OrthoDB" id="6513042at2759"/>
<dbReference type="GO" id="GO:0005739">
    <property type="term" value="C:mitochondrion"/>
    <property type="evidence" value="ECO:0007669"/>
    <property type="project" value="UniProtKB-SubCell"/>
</dbReference>
<feature type="non-terminal residue" evidence="29">
    <location>
        <position position="1648"/>
    </location>
</feature>
<comment type="cofactor">
    <cofactor evidence="1">
        <name>[4Fe-4S] cluster</name>
        <dbReference type="ChEBI" id="CHEBI:49883"/>
    </cofactor>
</comment>
<comment type="similarity">
    <text evidence="3 22">Belongs to the DNA2/NAM7 helicase family.</text>
</comment>
<evidence type="ECO:0000256" key="5">
    <source>
        <dbReference type="ARBA" id="ARBA00022705"/>
    </source>
</evidence>
<keyword evidence="17" id="KW-0496">Mitochondrion</keyword>
<accession>A0A3E2HPR0</accession>
<keyword evidence="20 22" id="KW-0511">Multifunctional enzyme</keyword>
<keyword evidence="6 22" id="KW-0540">Nuclease</keyword>
<dbReference type="OMA" id="SWFDTPC"/>
<dbReference type="PANTHER" id="PTHR10887">
    <property type="entry name" value="DNA2/NAM7 HELICASE FAMILY"/>
    <property type="match status" value="1"/>
</dbReference>
<evidence type="ECO:0000256" key="13">
    <source>
        <dbReference type="ARBA" id="ARBA00022840"/>
    </source>
</evidence>
<proteinExistence type="inferred from homology"/>
<keyword evidence="5 22" id="KW-0235">DNA replication</keyword>
<comment type="caution">
    <text evidence="29">The sequence shown here is derived from an EMBL/GenBank/DDBJ whole genome shotgun (WGS) entry which is preliminary data.</text>
</comment>
<dbReference type="CDD" id="cd18041">
    <property type="entry name" value="DEXXQc_DNA2"/>
    <property type="match status" value="1"/>
</dbReference>
<keyword evidence="4 22" id="KW-0004">4Fe-4S</keyword>
<dbReference type="Pfam" id="PF13086">
    <property type="entry name" value="AAA_11"/>
    <property type="match status" value="2"/>
</dbReference>
<feature type="domain" description="DNA2/NAM7 helicase helicase" evidence="26">
    <location>
        <begin position="1134"/>
        <end position="1223"/>
    </location>
</feature>
<evidence type="ECO:0000256" key="19">
    <source>
        <dbReference type="ARBA" id="ARBA00023242"/>
    </source>
</evidence>
<keyword evidence="18 22" id="KW-0234">DNA repair</keyword>
<dbReference type="FunFam" id="3.40.50.300:FF:000789">
    <property type="entry name" value="DNA replication ATP-dependent helicase/nuclease DNA2"/>
    <property type="match status" value="1"/>
</dbReference>
<dbReference type="GO" id="GO:0016887">
    <property type="term" value="F:ATP hydrolysis activity"/>
    <property type="evidence" value="ECO:0007669"/>
    <property type="project" value="RHEA"/>
</dbReference>
<organism evidence="29 30">
    <name type="scientific">Scytalidium lignicola</name>
    <name type="common">Hyphomycete</name>
    <dbReference type="NCBI Taxonomy" id="5539"/>
    <lineage>
        <taxon>Eukaryota</taxon>
        <taxon>Fungi</taxon>
        <taxon>Dikarya</taxon>
        <taxon>Ascomycota</taxon>
        <taxon>Pezizomycotina</taxon>
        <taxon>Leotiomycetes</taxon>
        <taxon>Leotiomycetes incertae sedis</taxon>
        <taxon>Scytalidium</taxon>
    </lineage>
</organism>
<feature type="compositionally biased region" description="Polar residues" evidence="23">
    <location>
        <begin position="223"/>
        <end position="242"/>
    </location>
</feature>
<sequence length="1648" mass="184568">MPLQRSFSDQNHSAKKRSKWHRNKSFHGQQATKVNTTPKVQSREPLLPVSSATKNKLNGFQFTETIPNPGVNKLHPGKENVIPDDPHKGNKRDVPESAAAQPEDSKRGDIPSTPSGKLALPDLIEMGDVRRAVQNISPNERVLWNDGKEGLPPSVTSCGTTRRVRKRARSSSPISSSPAHISNQIISKADLLNQQTDPGSELWGRYSLNGSKASTPSSLVHIMHTSSPQPSKESMTSRSTNGFRRAISCGNHFPKRRKRAELEPGLGDDVFSESSRPSKLSVLIERVQEGFSQSRQPTVSSQQPSSSPISKEVRLLNNDHETSPTPLRECALKKLPAETDHLENQTEASETGNNPLIHAVLLKPDVLDDNEFDDDDLDASLLDTFTTESENIIYAKASPVTMLDSGRINPDSNMMKGEVEDPIQTANAKHGFPPKVTAEFDEFDDLDEEMLSADLESIVAKFDKQDGIKQESMAKSDTGTGHLHVETNGIDKKEDSDDEYGHEFDDLDFEAIKAVGTQPLKISAGGLLPAVRKARTIQRYLVTNVLDSEYEDTNGRLHPEKVLLLQVKDTTPIRTVYLRGIWIDSPVTTKAYVHIIGNFDSQGKCIIDDNHNLLILHPDHLISSTQLADSFGCTRRAVLQDRVKATSESSPPLVYGTILHEIFQAAMLANRWDLAWLTQTIEEIALRHVEDLYTIKLQIPQAVEYLRSKMGELQAWAELFVSSQPKEGAIVKAGNGEKATMCVSKLLDVEEHVWSPMYGLKGNIDATVQVTMRDGKRERTLTVPFEVKTGKNPTAAHRAQTALYNLLLSDRYDIEIAYGILYYMETSETIRIPTIRHELRHMIMQRNELACFVRERHAQLPQMLKKENMCGRCYAKVPCFIYHKLADDGTGETSGMKGKFDEVVKHLTPKHKEFFLKWDDLLTKEEKESLKFRRELWTMVSSEREKRGRCFSNVIIEPGSAYEEIDNPKINRYRYTLVKKDPSNTLSFLDSQILVGEPIVISDEKGHFALAKGYVTQVRKNRITVAVDRRLHNARIRGPKFDEVDNQVFASIMEVAPEGSTVEQSQGKIVEGPMEYRLDKDEFSNGMATARNNLIQIMADGPFGSQKIRNLVVDLVEPRFKVNSTAYTVDRDAHLNVDQRRALDKVMTAEDYALVLGMPGTGKTTTIAHIIRALVSQKKSVLLTSYTHTAVDNILLKLRDDQIPILRLGTAAKVSPEVQEFSILAGTPKSSFEEIEAAWHETPIVATTCLGINHPIFNERTFDYCIVDEASQITLPVCLGPIRLARTFILVGDHYQLPPLVANDEAKKGGLDVSLFKLLSDSHPNSVVYLEHQYRMCSEVMTLSNNLIYNGRLKCGSQEVAESCIRIPNMDGLRHHHFAQSTLSYSTKSPCAGPVRGNCWIRDLLDPEIKVAFINTDTLLPASREEEAKGNRIVNHTEAAICTQLVESLLSVGMPSNAIGVMTHYRSQLALLKHGLRNHSDVEMHTADRFQGRDKEVVILSLVRSNESKSIGELLKDWRRINVAFTRAKTKLLVIGSKETLLGNGHSEEMVAKFVRLMEEKGWVYALPRYAIESHVFDEMATQVTASISSRPATTQSHPLKEKTAKREYSLENSPRVGQHHPKRIRAGEKALLSGRPVLRDIINEMMY</sequence>
<evidence type="ECO:0000256" key="4">
    <source>
        <dbReference type="ARBA" id="ARBA00022485"/>
    </source>
</evidence>
<dbReference type="CDD" id="cd18808">
    <property type="entry name" value="SF1_C_Upf1"/>
    <property type="match status" value="1"/>
</dbReference>
<dbReference type="GO" id="GO:0005524">
    <property type="term" value="F:ATP binding"/>
    <property type="evidence" value="ECO:0007669"/>
    <property type="project" value="UniProtKB-UniRule"/>
</dbReference>